<dbReference type="InterPro" id="IPR000551">
    <property type="entry name" value="MerR-type_HTH_dom"/>
</dbReference>
<organism evidence="6 7">
    <name type="scientific">Nitratireductor pacificus pht-3B</name>
    <dbReference type="NCBI Taxonomy" id="391937"/>
    <lineage>
        <taxon>Bacteria</taxon>
        <taxon>Pseudomonadati</taxon>
        <taxon>Pseudomonadota</taxon>
        <taxon>Alphaproteobacteria</taxon>
        <taxon>Hyphomicrobiales</taxon>
        <taxon>Phyllobacteriaceae</taxon>
        <taxon>Nitratireductor</taxon>
    </lineage>
</organism>
<accession>K2MJS0</accession>
<dbReference type="InterPro" id="IPR012925">
    <property type="entry name" value="TipAS_dom"/>
</dbReference>
<feature type="domain" description="HTH merR-type" evidence="5">
    <location>
        <begin position="3"/>
        <end position="72"/>
    </location>
</feature>
<evidence type="ECO:0000256" key="3">
    <source>
        <dbReference type="ARBA" id="ARBA00023159"/>
    </source>
</evidence>
<reference evidence="6 7" key="1">
    <citation type="journal article" date="2012" name="J. Bacteriol.">
        <title>Genome Sequence of Nitratireductor pacificus Type Strain pht-3B.</title>
        <authorList>
            <person name="Lai Q."/>
            <person name="Li G."/>
            <person name="Shao Z."/>
        </authorList>
    </citation>
    <scope>NUCLEOTIDE SEQUENCE [LARGE SCALE GENOMIC DNA]</scope>
    <source>
        <strain evidence="7">pht-3B</strain>
    </source>
</reference>
<dbReference type="Gene3D" id="1.10.490.50">
    <property type="entry name" value="Antibiotic binding domain of TipA-like multidrug resistance regulators"/>
    <property type="match status" value="1"/>
</dbReference>
<comment type="caution">
    <text evidence="6">The sequence shown here is derived from an EMBL/GenBank/DDBJ whole genome shotgun (WGS) entry which is preliminary data.</text>
</comment>
<protein>
    <submittedName>
        <fullName evidence="6">Transcriptional regulator, MerR family protein</fullName>
    </submittedName>
</protein>
<dbReference type="STRING" id="391937.NA2_18006"/>
<gene>
    <name evidence="6" type="ORF">NA2_18006</name>
</gene>
<evidence type="ECO:0000256" key="1">
    <source>
        <dbReference type="ARBA" id="ARBA00023015"/>
    </source>
</evidence>
<sequence length="258" mass="29114">MKEWTVNSLAALAGITVRALHHYDEIGLLKPARVGENRYRYYGEEELLRLQQILLHRRLGIPLSEIGALLDAPGFDRLPALKEQRRRLDAEAKRYRQLVRTIDRTIAALEGDRAMKHEDLYRGIVPSEKQAEYEDWLIDRFGAPMREEIDASRAKAAGAGPEGMQESMRALAEIEGALVGAMREGVVPEARALDALIERHRAWVADAWTKPCTPQAYAGLADLYEGHADFVARFETLGKGFARWLPAAMRAWARRQTA</sequence>
<dbReference type="InterPro" id="IPR047057">
    <property type="entry name" value="MerR_fam"/>
</dbReference>
<dbReference type="GO" id="GO:0003677">
    <property type="term" value="F:DNA binding"/>
    <property type="evidence" value="ECO:0007669"/>
    <property type="project" value="UniProtKB-KW"/>
</dbReference>
<dbReference type="RefSeq" id="WP_008598563.1">
    <property type="nucleotide sequence ID" value="NZ_AMRM01000024.1"/>
</dbReference>
<dbReference type="eggNOG" id="COG0789">
    <property type="taxonomic scope" value="Bacteria"/>
</dbReference>
<dbReference type="Proteomes" id="UP000006786">
    <property type="component" value="Unassembled WGS sequence"/>
</dbReference>
<keyword evidence="3" id="KW-0010">Activator</keyword>
<dbReference type="SUPFAM" id="SSF46955">
    <property type="entry name" value="Putative DNA-binding domain"/>
    <property type="match status" value="1"/>
</dbReference>
<dbReference type="OrthoDB" id="9802944at2"/>
<dbReference type="GO" id="GO:0003700">
    <property type="term" value="F:DNA-binding transcription factor activity"/>
    <property type="evidence" value="ECO:0007669"/>
    <property type="project" value="InterPro"/>
</dbReference>
<dbReference type="PRINTS" id="PR00040">
    <property type="entry name" value="HTHMERR"/>
</dbReference>
<dbReference type="Pfam" id="PF13411">
    <property type="entry name" value="MerR_1"/>
    <property type="match status" value="1"/>
</dbReference>
<dbReference type="CDD" id="cd01106">
    <property type="entry name" value="HTH_TipAL-Mta"/>
    <property type="match status" value="1"/>
</dbReference>
<dbReference type="SMART" id="SM00422">
    <property type="entry name" value="HTH_MERR"/>
    <property type="match status" value="1"/>
</dbReference>
<evidence type="ECO:0000259" key="5">
    <source>
        <dbReference type="PROSITE" id="PS50937"/>
    </source>
</evidence>
<dbReference type="PANTHER" id="PTHR30204:SF90">
    <property type="entry name" value="HTH-TYPE TRANSCRIPTIONAL ACTIVATOR MTA"/>
    <property type="match status" value="1"/>
</dbReference>
<dbReference type="AlphaFoldDB" id="K2MJS0"/>
<evidence type="ECO:0000256" key="2">
    <source>
        <dbReference type="ARBA" id="ARBA00023125"/>
    </source>
</evidence>
<proteinExistence type="predicted"/>
<evidence type="ECO:0000256" key="4">
    <source>
        <dbReference type="ARBA" id="ARBA00023163"/>
    </source>
</evidence>
<dbReference type="Gene3D" id="1.10.1660.10">
    <property type="match status" value="1"/>
</dbReference>
<keyword evidence="4" id="KW-0804">Transcription</keyword>
<name>K2MJS0_9HYPH</name>
<dbReference type="PANTHER" id="PTHR30204">
    <property type="entry name" value="REDOX-CYCLING DRUG-SENSING TRANSCRIPTIONAL ACTIVATOR SOXR"/>
    <property type="match status" value="1"/>
</dbReference>
<keyword evidence="7" id="KW-1185">Reference proteome</keyword>
<dbReference type="PATRIC" id="fig|391937.3.peg.3702"/>
<dbReference type="InterPro" id="IPR009061">
    <property type="entry name" value="DNA-bd_dom_put_sf"/>
</dbReference>
<dbReference type="SUPFAM" id="SSF89082">
    <property type="entry name" value="Antibiotic binding domain of TipA-like multidrug resistance regulators"/>
    <property type="match status" value="1"/>
</dbReference>
<keyword evidence="2" id="KW-0238">DNA-binding</keyword>
<dbReference type="EMBL" id="AMRM01000024">
    <property type="protein sequence ID" value="EKF17432.1"/>
    <property type="molecule type" value="Genomic_DNA"/>
</dbReference>
<dbReference type="Pfam" id="PF07739">
    <property type="entry name" value="TipAS"/>
    <property type="match status" value="1"/>
</dbReference>
<dbReference type="PROSITE" id="PS50937">
    <property type="entry name" value="HTH_MERR_2"/>
    <property type="match status" value="1"/>
</dbReference>
<dbReference type="InterPro" id="IPR036244">
    <property type="entry name" value="TipA-like_antibiotic-bd"/>
</dbReference>
<keyword evidence="1" id="KW-0805">Transcription regulation</keyword>
<evidence type="ECO:0000313" key="6">
    <source>
        <dbReference type="EMBL" id="EKF17432.1"/>
    </source>
</evidence>
<evidence type="ECO:0000313" key="7">
    <source>
        <dbReference type="Proteomes" id="UP000006786"/>
    </source>
</evidence>